<evidence type="ECO:0000313" key="2">
    <source>
        <dbReference type="Proteomes" id="UP000799539"/>
    </source>
</evidence>
<protein>
    <submittedName>
        <fullName evidence="1">Uncharacterized protein</fullName>
    </submittedName>
</protein>
<proteinExistence type="predicted"/>
<gene>
    <name evidence="1" type="ORF">CERZMDRAFT_89990</name>
</gene>
<reference evidence="1" key="1">
    <citation type="journal article" date="2020" name="Stud. Mycol.">
        <title>101 Dothideomycetes genomes: a test case for predicting lifestyles and emergence of pathogens.</title>
        <authorList>
            <person name="Haridas S."/>
            <person name="Albert R."/>
            <person name="Binder M."/>
            <person name="Bloem J."/>
            <person name="Labutti K."/>
            <person name="Salamov A."/>
            <person name="Andreopoulos B."/>
            <person name="Baker S."/>
            <person name="Barry K."/>
            <person name="Bills G."/>
            <person name="Bluhm B."/>
            <person name="Cannon C."/>
            <person name="Castanera R."/>
            <person name="Culley D."/>
            <person name="Daum C."/>
            <person name="Ezra D."/>
            <person name="Gonzalez J."/>
            <person name="Henrissat B."/>
            <person name="Kuo A."/>
            <person name="Liang C."/>
            <person name="Lipzen A."/>
            <person name="Lutzoni F."/>
            <person name="Magnuson J."/>
            <person name="Mondo S."/>
            <person name="Nolan M."/>
            <person name="Ohm R."/>
            <person name="Pangilinan J."/>
            <person name="Park H.-J."/>
            <person name="Ramirez L."/>
            <person name="Alfaro M."/>
            <person name="Sun H."/>
            <person name="Tritt A."/>
            <person name="Yoshinaga Y."/>
            <person name="Zwiers L.-H."/>
            <person name="Turgeon B."/>
            <person name="Goodwin S."/>
            <person name="Spatafora J."/>
            <person name="Crous P."/>
            <person name="Grigoriev I."/>
        </authorList>
    </citation>
    <scope>NUCLEOTIDE SEQUENCE</scope>
    <source>
        <strain evidence="1">SCOH1-5</strain>
    </source>
</reference>
<accession>A0A6A6FQP1</accession>
<sequence length="54" mass="5672">MPHANQLVSLPNTCTVSLSKLLCMLFAVVHPLRSSLRQADALGSSPISSVIPGL</sequence>
<dbReference type="EMBL" id="ML992665">
    <property type="protein sequence ID" value="KAF2215782.1"/>
    <property type="molecule type" value="Genomic_DNA"/>
</dbReference>
<evidence type="ECO:0000313" key="1">
    <source>
        <dbReference type="EMBL" id="KAF2215782.1"/>
    </source>
</evidence>
<keyword evidence="2" id="KW-1185">Reference proteome</keyword>
<dbReference type="AlphaFoldDB" id="A0A6A6FQP1"/>
<name>A0A6A6FQP1_9PEZI</name>
<organism evidence="1 2">
    <name type="scientific">Cercospora zeae-maydis SCOH1-5</name>
    <dbReference type="NCBI Taxonomy" id="717836"/>
    <lineage>
        <taxon>Eukaryota</taxon>
        <taxon>Fungi</taxon>
        <taxon>Dikarya</taxon>
        <taxon>Ascomycota</taxon>
        <taxon>Pezizomycotina</taxon>
        <taxon>Dothideomycetes</taxon>
        <taxon>Dothideomycetidae</taxon>
        <taxon>Mycosphaerellales</taxon>
        <taxon>Mycosphaerellaceae</taxon>
        <taxon>Cercospora</taxon>
    </lineage>
</organism>
<dbReference type="Proteomes" id="UP000799539">
    <property type="component" value="Unassembled WGS sequence"/>
</dbReference>